<dbReference type="Proteomes" id="UP000046393">
    <property type="component" value="Unplaced"/>
</dbReference>
<sequence>MSIHTVRFSTPLADGHLNTDDYNTAQTLATDDKIVLVTNDAIMTKEAIFLVSVCDNGHAQEEYEKHKIGHRRVDKQGEVSYKRVPTNALMSAIQMGIANAVGSLASVPVRDILITDFYMVETVAFPSNGSQLTPAHSFGDFRFQTFAPIAFRYFRELFNIETADFLHSICFEPLQELSNPGASGSIFYVTFDERFIIKTVQHNEADFLQSLLPSYFMNLKQNALTLLPKFFGFFCYQRLGKNIRLIVMNNLLPQSVMMHEKYDLKGSTYKRYASKLERLKTFPTLKDLDFIKKHPEGFYLEKDKYETVMKTLERDCLVLQSCKIMDYSLLVGVHRLEPCDGFRSDDCHNEDDIDKTADSGGYAASLTDKVRNRFVSNFADHRGVFPARNYKGQDIILFLGVIDILQKYRFFKKFEHTWKSLVYKADSVSVHNPSFYASRFLRFMKGSVFHSCMPFLIFSNLNILIKDWLRMIYRAIRFCKDRRKTKKRKIERLFAPESSSLLDQESNDDGALADFLMRDVSREAVSLISCEAEVDRQEAVGHEKKSSRAKSASEPEIVHVDCFSKKVSEHTVMGNFITRIYIAPSS</sequence>
<dbReference type="CDD" id="cd17301">
    <property type="entry name" value="PIPKc_PIP5KI"/>
    <property type="match status" value="1"/>
</dbReference>
<dbReference type="GO" id="GO:0016308">
    <property type="term" value="F:1-phosphatidylinositol-4-phosphate 5-kinase activity"/>
    <property type="evidence" value="ECO:0007669"/>
    <property type="project" value="TreeGrafter"/>
</dbReference>
<organism evidence="3 4">
    <name type="scientific">Syphacia muris</name>
    <dbReference type="NCBI Taxonomy" id="451379"/>
    <lineage>
        <taxon>Eukaryota</taxon>
        <taxon>Metazoa</taxon>
        <taxon>Ecdysozoa</taxon>
        <taxon>Nematoda</taxon>
        <taxon>Chromadorea</taxon>
        <taxon>Rhabditida</taxon>
        <taxon>Spirurina</taxon>
        <taxon>Oxyuridomorpha</taxon>
        <taxon>Oxyuroidea</taxon>
        <taxon>Oxyuridae</taxon>
        <taxon>Syphacia</taxon>
    </lineage>
</organism>
<dbReference type="SUPFAM" id="SSF56104">
    <property type="entry name" value="SAICAR synthase-like"/>
    <property type="match status" value="1"/>
</dbReference>
<dbReference type="PANTHER" id="PTHR23086">
    <property type="entry name" value="PHOSPHATIDYLINOSITOL-4-PHOSPHATE 5-KINASE"/>
    <property type="match status" value="1"/>
</dbReference>
<evidence type="ECO:0000313" key="3">
    <source>
        <dbReference type="Proteomes" id="UP000046393"/>
    </source>
</evidence>
<evidence type="ECO:0000259" key="2">
    <source>
        <dbReference type="PROSITE" id="PS51455"/>
    </source>
</evidence>
<keyword evidence="3" id="KW-1185">Reference proteome</keyword>
<dbReference type="InterPro" id="IPR002498">
    <property type="entry name" value="PInositol-4-P-4/5-kinase_core"/>
</dbReference>
<evidence type="ECO:0000313" key="4">
    <source>
        <dbReference type="WBParaSite" id="SMUV_0000350201-mRNA-1"/>
    </source>
</evidence>
<dbReference type="SMART" id="SM00330">
    <property type="entry name" value="PIPKc"/>
    <property type="match status" value="1"/>
</dbReference>
<dbReference type="Gene3D" id="3.30.810.10">
    <property type="entry name" value="2-Layer Sandwich"/>
    <property type="match status" value="1"/>
</dbReference>
<dbReference type="GO" id="GO:0005524">
    <property type="term" value="F:ATP binding"/>
    <property type="evidence" value="ECO:0007669"/>
    <property type="project" value="UniProtKB-UniRule"/>
</dbReference>
<dbReference type="Gene3D" id="3.30.800.10">
    <property type="entry name" value="Phosphatidylinositol Phosphate Kinase II Beta"/>
    <property type="match status" value="1"/>
</dbReference>
<dbReference type="WBParaSite" id="SMUV_0000350201-mRNA-1">
    <property type="protein sequence ID" value="SMUV_0000350201-mRNA-1"/>
    <property type="gene ID" value="SMUV_0000350201"/>
</dbReference>
<proteinExistence type="predicted"/>
<name>A0A0N5AGN9_9BILA</name>
<accession>A0A0N5AGN9</accession>
<keyword evidence="1" id="KW-0418">Kinase</keyword>
<dbReference type="InterPro" id="IPR023610">
    <property type="entry name" value="PInositol-4/5-P-5/4-kinase"/>
</dbReference>
<dbReference type="PANTHER" id="PTHR23086:SF101">
    <property type="entry name" value="LP03320P-RELATED"/>
    <property type="match status" value="1"/>
</dbReference>
<dbReference type="GO" id="GO:0046854">
    <property type="term" value="P:phosphatidylinositol phosphate biosynthetic process"/>
    <property type="evidence" value="ECO:0007669"/>
    <property type="project" value="TreeGrafter"/>
</dbReference>
<keyword evidence="1" id="KW-0547">Nucleotide-binding</keyword>
<keyword evidence="1" id="KW-0067">ATP-binding</keyword>
<dbReference type="Pfam" id="PF01504">
    <property type="entry name" value="PIP5K"/>
    <property type="match status" value="1"/>
</dbReference>
<keyword evidence="1" id="KW-0808">Transferase</keyword>
<dbReference type="GO" id="GO:0005886">
    <property type="term" value="C:plasma membrane"/>
    <property type="evidence" value="ECO:0007669"/>
    <property type="project" value="TreeGrafter"/>
</dbReference>
<protein>
    <submittedName>
        <fullName evidence="4">PIPK domain-containing protein</fullName>
    </submittedName>
</protein>
<dbReference type="InterPro" id="IPR027483">
    <property type="entry name" value="PInositol-4-P-4/5-kinase_C_sf"/>
</dbReference>
<evidence type="ECO:0000256" key="1">
    <source>
        <dbReference type="PROSITE-ProRule" id="PRU00781"/>
    </source>
</evidence>
<reference evidence="4" key="1">
    <citation type="submission" date="2017-02" db="UniProtKB">
        <authorList>
            <consortium name="WormBaseParasite"/>
        </authorList>
    </citation>
    <scope>IDENTIFICATION</scope>
</reference>
<dbReference type="AlphaFoldDB" id="A0A0N5AGN9"/>
<dbReference type="PROSITE" id="PS51455">
    <property type="entry name" value="PIPK"/>
    <property type="match status" value="1"/>
</dbReference>
<dbReference type="InterPro" id="IPR027484">
    <property type="entry name" value="PInositol-4-P-5-kinase_N"/>
</dbReference>
<feature type="domain" description="PIPK" evidence="2">
    <location>
        <begin position="85"/>
        <end position="448"/>
    </location>
</feature>
<dbReference type="STRING" id="451379.A0A0N5AGN9"/>